<keyword evidence="3" id="KW-1185">Reference proteome</keyword>
<name>A0AA36MIZ1_9DINO</name>
<feature type="region of interest" description="Disordered" evidence="1">
    <location>
        <begin position="84"/>
        <end position="118"/>
    </location>
</feature>
<reference evidence="2" key="1">
    <citation type="submission" date="2023-08" db="EMBL/GenBank/DDBJ databases">
        <authorList>
            <person name="Chen Y."/>
            <person name="Shah S."/>
            <person name="Dougan E. K."/>
            <person name="Thang M."/>
            <person name="Chan C."/>
        </authorList>
    </citation>
    <scope>NUCLEOTIDE SEQUENCE</scope>
</reference>
<evidence type="ECO:0000313" key="2">
    <source>
        <dbReference type="EMBL" id="CAJ1374054.1"/>
    </source>
</evidence>
<accession>A0AA36MIZ1</accession>
<sequence length="118" mass="12665">MHIVPHFAKNWEPQITSLQHCGKGPLPRRRILETFPGGSGPATEIWLARTLPPTLKLASATQGACGALPVAVEAPLAATQGACSTDANQKKHHRVSKPSLEAQPALDDTNQMTNRRVT</sequence>
<dbReference type="AlphaFoldDB" id="A0AA36MIZ1"/>
<proteinExistence type="predicted"/>
<organism evidence="2 3">
    <name type="scientific">Effrenium voratum</name>
    <dbReference type="NCBI Taxonomy" id="2562239"/>
    <lineage>
        <taxon>Eukaryota</taxon>
        <taxon>Sar</taxon>
        <taxon>Alveolata</taxon>
        <taxon>Dinophyceae</taxon>
        <taxon>Suessiales</taxon>
        <taxon>Symbiodiniaceae</taxon>
        <taxon>Effrenium</taxon>
    </lineage>
</organism>
<comment type="caution">
    <text evidence="2">The sequence shown here is derived from an EMBL/GenBank/DDBJ whole genome shotgun (WGS) entry which is preliminary data.</text>
</comment>
<evidence type="ECO:0000313" key="3">
    <source>
        <dbReference type="Proteomes" id="UP001178507"/>
    </source>
</evidence>
<dbReference type="EMBL" id="CAUJNA010000228">
    <property type="protein sequence ID" value="CAJ1374054.1"/>
    <property type="molecule type" value="Genomic_DNA"/>
</dbReference>
<feature type="compositionally biased region" description="Polar residues" evidence="1">
    <location>
        <begin position="108"/>
        <end position="118"/>
    </location>
</feature>
<dbReference type="Proteomes" id="UP001178507">
    <property type="component" value="Unassembled WGS sequence"/>
</dbReference>
<evidence type="ECO:0000256" key="1">
    <source>
        <dbReference type="SAM" id="MobiDB-lite"/>
    </source>
</evidence>
<gene>
    <name evidence="2" type="ORF">EVOR1521_LOCUS3689</name>
</gene>
<protein>
    <submittedName>
        <fullName evidence="2">Uncharacterized protein</fullName>
    </submittedName>
</protein>